<dbReference type="InterPro" id="IPR029472">
    <property type="entry name" value="Copia-like_N"/>
</dbReference>
<sequence length="454" mass="50764">MYIRGQGKIGYITGNKKDHSIQITSIRLNGDNFLRWSQSVRMYIRGQGKIGYITGNKKDHSVQITSIRLNGDNFLQWSQSVRMYIRGQGKIGYITSDKAPGLNDSLHVRWNAKNSMVMTCLVNSMEENISTNYMCYPTAKETDSDPFNKEQMDQLLKLIKFNFSSRIPSVSLAQTGSNPKALHMSKALSCLNSSPWIIDSEATDHMSSCSHLFDTYSPCSGNEKIRIADELFKGFDCSSLHCETYLFAKLHRSTYLPKNYQASKPFYLIHSDIWGHLKLLLFLEKNVPSVGNSRSGGEILQIDRDLNSEFQVGSNGAWFNGRGLVQQGEVGSPPQVISGSPPRAINDSRHGLTWRWFNGEFGSHLEIWFILGRNLQPPSHVASPPSHARDYPDAIASSSTERTPTSSSTSIFFTTSHLTWLWDSTDHLPSISTPSTKVPTSSSLHNPLKGEALS</sequence>
<dbReference type="Pfam" id="PF14244">
    <property type="entry name" value="Retrotran_gag_3"/>
    <property type="match status" value="2"/>
</dbReference>
<keyword evidence="4" id="KW-1185">Reference proteome</keyword>
<organism evidence="3 4">
    <name type="scientific">Zingiber officinale</name>
    <name type="common">Ginger</name>
    <name type="synonym">Amomum zingiber</name>
    <dbReference type="NCBI Taxonomy" id="94328"/>
    <lineage>
        <taxon>Eukaryota</taxon>
        <taxon>Viridiplantae</taxon>
        <taxon>Streptophyta</taxon>
        <taxon>Embryophyta</taxon>
        <taxon>Tracheophyta</taxon>
        <taxon>Spermatophyta</taxon>
        <taxon>Magnoliopsida</taxon>
        <taxon>Liliopsida</taxon>
        <taxon>Zingiberales</taxon>
        <taxon>Zingiberaceae</taxon>
        <taxon>Zingiber</taxon>
    </lineage>
</organism>
<accession>A0A8J5GQ21</accession>
<feature type="domain" description="Retrotransposon Copia-like N-terminal" evidence="2">
    <location>
        <begin position="59"/>
        <end position="94"/>
    </location>
</feature>
<comment type="caution">
    <text evidence="3">The sequence shown here is derived from an EMBL/GenBank/DDBJ whole genome shotgun (WGS) entry which is preliminary data.</text>
</comment>
<name>A0A8J5GQ21_ZINOF</name>
<feature type="compositionally biased region" description="Low complexity" evidence="1">
    <location>
        <begin position="397"/>
        <end position="408"/>
    </location>
</feature>
<evidence type="ECO:0000313" key="3">
    <source>
        <dbReference type="EMBL" id="KAG6507933.1"/>
    </source>
</evidence>
<dbReference type="Proteomes" id="UP000734854">
    <property type="component" value="Unassembled WGS sequence"/>
</dbReference>
<feature type="domain" description="Retrotransposon Copia-like N-terminal" evidence="2">
    <location>
        <begin position="18"/>
        <end position="58"/>
    </location>
</feature>
<proteinExistence type="predicted"/>
<protein>
    <recommendedName>
        <fullName evidence="2">Retrotransposon Copia-like N-terminal domain-containing protein</fullName>
    </recommendedName>
</protein>
<evidence type="ECO:0000256" key="1">
    <source>
        <dbReference type="SAM" id="MobiDB-lite"/>
    </source>
</evidence>
<reference evidence="3 4" key="1">
    <citation type="submission" date="2020-08" db="EMBL/GenBank/DDBJ databases">
        <title>Plant Genome Project.</title>
        <authorList>
            <person name="Zhang R.-G."/>
        </authorList>
    </citation>
    <scope>NUCLEOTIDE SEQUENCE [LARGE SCALE GENOMIC DNA]</scope>
    <source>
        <tissue evidence="3">Rhizome</tissue>
    </source>
</reference>
<dbReference type="PANTHER" id="PTHR37610">
    <property type="entry name" value="CCHC-TYPE DOMAIN-CONTAINING PROTEIN"/>
    <property type="match status" value="1"/>
</dbReference>
<dbReference type="EMBL" id="JACMSC010000009">
    <property type="protein sequence ID" value="KAG6507933.1"/>
    <property type="molecule type" value="Genomic_DNA"/>
</dbReference>
<feature type="region of interest" description="Disordered" evidence="1">
    <location>
        <begin position="431"/>
        <end position="454"/>
    </location>
</feature>
<evidence type="ECO:0000313" key="4">
    <source>
        <dbReference type="Proteomes" id="UP000734854"/>
    </source>
</evidence>
<feature type="compositionally biased region" description="Low complexity" evidence="1">
    <location>
        <begin position="431"/>
        <end position="443"/>
    </location>
</feature>
<evidence type="ECO:0000259" key="2">
    <source>
        <dbReference type="Pfam" id="PF14244"/>
    </source>
</evidence>
<dbReference type="PANTHER" id="PTHR37610:SF47">
    <property type="entry name" value="RETROTRANSPOSON COPIA-LIKE N-TERMINAL DOMAIN-CONTAINING PROTEIN"/>
    <property type="match status" value="1"/>
</dbReference>
<gene>
    <name evidence="3" type="ORF">ZIOFF_033288</name>
</gene>
<feature type="region of interest" description="Disordered" evidence="1">
    <location>
        <begin position="379"/>
        <end position="408"/>
    </location>
</feature>
<dbReference type="AlphaFoldDB" id="A0A8J5GQ21"/>